<dbReference type="InterPro" id="IPR052336">
    <property type="entry name" value="MlaD_Phospholipid_Transporter"/>
</dbReference>
<feature type="domain" description="Mce/MlaD" evidence="3">
    <location>
        <begin position="47"/>
        <end position="120"/>
    </location>
</feature>
<protein>
    <submittedName>
        <fullName evidence="5">Virulence factor Mce family protein</fullName>
    </submittedName>
</protein>
<dbReference type="Pfam" id="PF11887">
    <property type="entry name" value="Mce4_CUP1"/>
    <property type="match status" value="1"/>
</dbReference>
<dbReference type="EMBL" id="BCSX01000035">
    <property type="protein sequence ID" value="GAS89832.1"/>
    <property type="molecule type" value="Genomic_DNA"/>
</dbReference>
<name>A0A100W1B6_9MYCO</name>
<dbReference type="InterPro" id="IPR003399">
    <property type="entry name" value="Mce/MlaD"/>
</dbReference>
<comment type="caution">
    <text evidence="5">The sequence shown here is derived from an EMBL/GenBank/DDBJ whole genome shotgun (WGS) entry which is preliminary data.</text>
</comment>
<proteinExistence type="predicted"/>
<evidence type="ECO:0000259" key="4">
    <source>
        <dbReference type="Pfam" id="PF11887"/>
    </source>
</evidence>
<dbReference type="PROSITE" id="PS51257">
    <property type="entry name" value="PROKAR_LIPOPROTEIN"/>
    <property type="match status" value="1"/>
</dbReference>
<dbReference type="AlphaFoldDB" id="A0A100W1B6"/>
<gene>
    <name evidence="5" type="ORF">RMCB_3928</name>
</gene>
<evidence type="ECO:0000256" key="2">
    <source>
        <dbReference type="SAM" id="SignalP"/>
    </source>
</evidence>
<dbReference type="GO" id="GO:0005576">
    <property type="term" value="C:extracellular region"/>
    <property type="evidence" value="ECO:0007669"/>
    <property type="project" value="TreeGrafter"/>
</dbReference>
<reference evidence="6" key="2">
    <citation type="submission" date="2016-02" db="EMBL/GenBank/DDBJ databases">
        <title>Draft genome sequence of five rapidly growing Mycobacterium species.</title>
        <authorList>
            <person name="Katahira K."/>
            <person name="Gotou Y."/>
            <person name="Iida K."/>
            <person name="Ogura Y."/>
            <person name="Hayashi T."/>
        </authorList>
    </citation>
    <scope>NUCLEOTIDE SEQUENCE [LARGE SCALE GENOMIC DNA]</scope>
    <source>
        <strain evidence="6">JCM15654</strain>
    </source>
</reference>
<dbReference type="InterPro" id="IPR005693">
    <property type="entry name" value="Mce"/>
</dbReference>
<feature type="chain" id="PRO_5007089759" evidence="2">
    <location>
        <begin position="22"/>
        <end position="426"/>
    </location>
</feature>
<evidence type="ECO:0000313" key="5">
    <source>
        <dbReference type="EMBL" id="GAS89832.1"/>
    </source>
</evidence>
<reference evidence="6" key="1">
    <citation type="journal article" date="2016" name="Genome Announc.">
        <title>Draft Genome Sequences of Five Rapidly Growing Mycobacterium Species, M. thermoresistibile, M. fortuitum subsp. acetamidolyticum, M. canariasense, M. brisbanense, and M. novocastrense.</title>
        <authorList>
            <person name="Katahira K."/>
            <person name="Ogura Y."/>
            <person name="Gotoh Y."/>
            <person name="Hayashi T."/>
        </authorList>
    </citation>
    <scope>NUCLEOTIDE SEQUENCE [LARGE SCALE GENOMIC DNA]</scope>
    <source>
        <strain evidence="6">JCM15654</strain>
    </source>
</reference>
<keyword evidence="2" id="KW-0732">Signal</keyword>
<organism evidence="5 6">
    <name type="scientific">Mycolicibacterium brisbanense</name>
    <dbReference type="NCBI Taxonomy" id="146020"/>
    <lineage>
        <taxon>Bacteria</taxon>
        <taxon>Bacillati</taxon>
        <taxon>Actinomycetota</taxon>
        <taxon>Actinomycetes</taxon>
        <taxon>Mycobacteriales</taxon>
        <taxon>Mycobacteriaceae</taxon>
        <taxon>Mycolicibacterium</taxon>
    </lineage>
</organism>
<dbReference type="InterPro" id="IPR024516">
    <property type="entry name" value="Mce_C"/>
</dbReference>
<feature type="region of interest" description="Disordered" evidence="1">
    <location>
        <begin position="378"/>
        <end position="426"/>
    </location>
</feature>
<evidence type="ECO:0000313" key="6">
    <source>
        <dbReference type="Proteomes" id="UP000069620"/>
    </source>
</evidence>
<dbReference type="OrthoDB" id="9774928at2"/>
<feature type="signal peptide" evidence="2">
    <location>
        <begin position="1"/>
        <end position="21"/>
    </location>
</feature>
<dbReference type="NCBIfam" id="TIGR00996">
    <property type="entry name" value="Mtu_fam_mce"/>
    <property type="match status" value="1"/>
</dbReference>
<dbReference type="RefSeq" id="WP_084388555.1">
    <property type="nucleotide sequence ID" value="NZ_BCSX01000035.1"/>
</dbReference>
<dbReference type="STRING" id="146020.RMCB_3928"/>
<evidence type="ECO:0000256" key="1">
    <source>
        <dbReference type="SAM" id="MobiDB-lite"/>
    </source>
</evidence>
<dbReference type="Proteomes" id="UP000069620">
    <property type="component" value="Unassembled WGS sequence"/>
</dbReference>
<feature type="domain" description="Mammalian cell entry C-terminal" evidence="4">
    <location>
        <begin position="128"/>
        <end position="298"/>
    </location>
</feature>
<accession>A0A100W1B6</accession>
<evidence type="ECO:0000259" key="3">
    <source>
        <dbReference type="Pfam" id="PF02470"/>
    </source>
</evidence>
<keyword evidence="6" id="KW-1185">Reference proteome</keyword>
<sequence length="426" mass="44768">MKTRRRSARGLFAAACSSAVALSGCTFDGVNSLPLPGTVGSDVDAVMYHVQIPNVGTLESNSPVMVSDVVVGTVGRMKVDDWNADVDVSVKPDVVVPANAVATVGQTSLLGSMHLALDPPVGQPPTGRLQPGSTIPLNRSSTYPSTEQTLSSLSTVVNGGGLTQIGDIIHNFNAALDGRSDQIRDLLTRMNSVVTILDNQRENIVATISALNRFAGTVAAQRDVVTKALDRIPAALQILVEQRPQITTALEKLGSLSATADRLINDSQADLVRNLKNLEPTVRALADVGPDLVTALSYLPTYPYTQEFIDRGIRGDYMNQFIVFDFTIPRLKSGILLGTRWGEPGASLVPAPGDPWYSSYTLDPLKAPVTPVPTELAPIPPLVDVPGAHGADNPPAPTERATPDAPPAPSGDDQPANAPTGQGGGN</sequence>
<dbReference type="Pfam" id="PF02470">
    <property type="entry name" value="MlaD"/>
    <property type="match status" value="1"/>
</dbReference>
<dbReference type="PANTHER" id="PTHR33371:SF15">
    <property type="entry name" value="LIPOPROTEIN LPRN"/>
    <property type="match status" value="1"/>
</dbReference>
<dbReference type="PANTHER" id="PTHR33371">
    <property type="entry name" value="INTERMEMBRANE PHOSPHOLIPID TRANSPORT SYSTEM BINDING PROTEIN MLAD-RELATED"/>
    <property type="match status" value="1"/>
</dbReference>